<dbReference type="GO" id="GO:0003677">
    <property type="term" value="F:DNA binding"/>
    <property type="evidence" value="ECO:0007669"/>
    <property type="project" value="UniProtKB-KW"/>
</dbReference>
<dbReference type="Proteomes" id="UP000005566">
    <property type="component" value="Unassembled WGS sequence"/>
</dbReference>
<evidence type="ECO:0000259" key="4">
    <source>
        <dbReference type="PROSITE" id="PS51898"/>
    </source>
</evidence>
<keyword evidence="3" id="KW-0233">DNA recombination</keyword>
<dbReference type="PATRIC" id="fig|1086011.3.peg.2321"/>
<dbReference type="Gene3D" id="1.10.150.130">
    <property type="match status" value="1"/>
</dbReference>
<gene>
    <name evidence="5" type="ORF">HJ01_02371</name>
</gene>
<dbReference type="InterPro" id="IPR011010">
    <property type="entry name" value="DNA_brk_join_enz"/>
</dbReference>
<dbReference type="InterPro" id="IPR002104">
    <property type="entry name" value="Integrase_catalytic"/>
</dbReference>
<sequence>MKTKITLHFYAKSTKANAAGLLPIYVRLTVDGNRMEFSTKKFIDSAKWSPEMSKMKGNTENARSLNEYLDLMKSKIFDIQMELIHRNEPLTIEVFKNRLLGIHERERMLIPIFEEHNRKVEELIGLEYALGTLERYKTSLKHTKDFLQWKYNIYDIEINKIDHSFITEYEFYLRSVRKCANNTAVKYIKNFKKIIKICISNGWLDKDPFANYKSKIREVERDYLTQEEVQDIYSKVLVTERLNLVKDIFVFSCFTGLAYIDVKNLTISNISMGIDGGKWIFTHRQKTETASRIPLLPIPEELILKYANHPQCINENKLLPILSNQKMNSYLKEIADVCGIKKDLTFHIARHTFATTVTLTNGVPIESVSKMLGHKSLRTTQHYAKILDKKVSEDMMILRNKMSNQNNVEIIKKTN</sequence>
<dbReference type="EMBL" id="AHKF01000018">
    <property type="protein sequence ID" value="EIA08649.1"/>
    <property type="molecule type" value="Genomic_DNA"/>
</dbReference>
<keyword evidence="6" id="KW-1185">Reference proteome</keyword>
<dbReference type="STRING" id="1086011.HJ01_02371"/>
<dbReference type="RefSeq" id="WP_007138548.1">
    <property type="nucleotide sequence ID" value="NZ_AHKF01000018.1"/>
</dbReference>
<proteinExistence type="inferred from homology"/>
<comment type="caution">
    <text evidence="5">The sequence shown here is derived from an EMBL/GenBank/DDBJ whole genome shotgun (WGS) entry which is preliminary data.</text>
</comment>
<dbReference type="OrthoDB" id="1098628at2"/>
<dbReference type="SUPFAM" id="SSF56349">
    <property type="entry name" value="DNA breaking-rejoining enzymes"/>
    <property type="match status" value="1"/>
</dbReference>
<dbReference type="CDD" id="cd01185">
    <property type="entry name" value="INTN1_C_like"/>
    <property type="match status" value="1"/>
</dbReference>
<dbReference type="PANTHER" id="PTHR30349:SF64">
    <property type="entry name" value="PROPHAGE INTEGRASE INTD-RELATED"/>
    <property type="match status" value="1"/>
</dbReference>
<evidence type="ECO:0000256" key="1">
    <source>
        <dbReference type="ARBA" id="ARBA00008857"/>
    </source>
</evidence>
<feature type="domain" description="Tyr recombinase" evidence="4">
    <location>
        <begin position="219"/>
        <end position="397"/>
    </location>
</feature>
<dbReference type="InterPro" id="IPR035386">
    <property type="entry name" value="Arm-DNA-bind_5"/>
</dbReference>
<dbReference type="GO" id="GO:0006310">
    <property type="term" value="P:DNA recombination"/>
    <property type="evidence" value="ECO:0007669"/>
    <property type="project" value="UniProtKB-KW"/>
</dbReference>
<dbReference type="InterPro" id="IPR025269">
    <property type="entry name" value="SAM-like_dom"/>
</dbReference>
<dbReference type="PANTHER" id="PTHR30349">
    <property type="entry name" value="PHAGE INTEGRASE-RELATED"/>
    <property type="match status" value="1"/>
</dbReference>
<dbReference type="AlphaFoldDB" id="H7FSU0"/>
<dbReference type="Gene3D" id="1.10.443.10">
    <property type="entry name" value="Intergrase catalytic core"/>
    <property type="match status" value="1"/>
</dbReference>
<name>H7FSU0_FLAFP</name>
<accession>H7FSU0</accession>
<keyword evidence="2" id="KW-0238">DNA-binding</keyword>
<reference evidence="5 6" key="1">
    <citation type="journal article" date="2014" name="Acta Crystallogr. D">
        <title>Structure-based characterization and antifreeze properties of a hyperactive ice-binding protein from the Antarctic bacterium Flavobacterium frigoris PS1.</title>
        <authorList>
            <person name="Do H."/>
            <person name="Kim S.J."/>
            <person name="Kim H.J."/>
            <person name="Lee J.H."/>
        </authorList>
    </citation>
    <scope>NUCLEOTIDE SEQUENCE [LARGE SCALE GENOMIC DNA]</scope>
    <source>
        <strain evidence="5 6">PS1</strain>
    </source>
</reference>
<evidence type="ECO:0000256" key="3">
    <source>
        <dbReference type="ARBA" id="ARBA00023172"/>
    </source>
</evidence>
<organism evidence="5 6">
    <name type="scientific">Flavobacterium frigoris (strain PS1)</name>
    <dbReference type="NCBI Taxonomy" id="1086011"/>
    <lineage>
        <taxon>Bacteria</taxon>
        <taxon>Pseudomonadati</taxon>
        <taxon>Bacteroidota</taxon>
        <taxon>Flavobacteriia</taxon>
        <taxon>Flavobacteriales</taxon>
        <taxon>Flavobacteriaceae</taxon>
        <taxon>Flavobacterium</taxon>
    </lineage>
</organism>
<dbReference type="eggNOG" id="COG4974">
    <property type="taxonomic scope" value="Bacteria"/>
</dbReference>
<evidence type="ECO:0000256" key="2">
    <source>
        <dbReference type="ARBA" id="ARBA00023125"/>
    </source>
</evidence>
<dbReference type="Pfam" id="PF13102">
    <property type="entry name" value="Phage_int_SAM_5"/>
    <property type="match status" value="1"/>
</dbReference>
<dbReference type="PROSITE" id="PS51898">
    <property type="entry name" value="TYR_RECOMBINASE"/>
    <property type="match status" value="1"/>
</dbReference>
<evidence type="ECO:0000313" key="6">
    <source>
        <dbReference type="Proteomes" id="UP000005566"/>
    </source>
</evidence>
<dbReference type="Pfam" id="PF17293">
    <property type="entry name" value="Arm-DNA-bind_5"/>
    <property type="match status" value="1"/>
</dbReference>
<evidence type="ECO:0000313" key="5">
    <source>
        <dbReference type="EMBL" id="EIA08649.1"/>
    </source>
</evidence>
<protein>
    <submittedName>
        <fullName evidence="5">Transposase</fullName>
    </submittedName>
</protein>
<dbReference type="Pfam" id="PF00589">
    <property type="entry name" value="Phage_integrase"/>
    <property type="match status" value="1"/>
</dbReference>
<dbReference type="InterPro" id="IPR050090">
    <property type="entry name" value="Tyrosine_recombinase_XerCD"/>
</dbReference>
<comment type="similarity">
    <text evidence="1">Belongs to the 'phage' integrase family.</text>
</comment>
<dbReference type="GO" id="GO:0015074">
    <property type="term" value="P:DNA integration"/>
    <property type="evidence" value="ECO:0007669"/>
    <property type="project" value="InterPro"/>
</dbReference>
<dbReference type="InterPro" id="IPR013762">
    <property type="entry name" value="Integrase-like_cat_sf"/>
</dbReference>
<dbReference type="InterPro" id="IPR010998">
    <property type="entry name" value="Integrase_recombinase_N"/>
</dbReference>